<name>A0A6H1ZTN5_9ZZZZ</name>
<accession>A0A6H1ZTN5</accession>
<proteinExistence type="predicted"/>
<dbReference type="EMBL" id="MT144222">
    <property type="protein sequence ID" value="QJA50878.1"/>
    <property type="molecule type" value="Genomic_DNA"/>
</dbReference>
<reference evidence="2" key="1">
    <citation type="submission" date="2020-03" db="EMBL/GenBank/DDBJ databases">
        <title>The deep terrestrial virosphere.</title>
        <authorList>
            <person name="Holmfeldt K."/>
            <person name="Nilsson E."/>
            <person name="Simone D."/>
            <person name="Lopez-Fernandez M."/>
            <person name="Wu X."/>
            <person name="de Brujin I."/>
            <person name="Lundin D."/>
            <person name="Andersson A."/>
            <person name="Bertilsson S."/>
            <person name="Dopson M."/>
        </authorList>
    </citation>
    <scope>NUCLEOTIDE SEQUENCE</scope>
    <source>
        <strain evidence="2">TM448A01916</strain>
    </source>
</reference>
<sequence>MTEAIAALLTIIGVLLAHFLKEKPPGLRHEDKIREMDRAIADNDAATISRLFEQLRSESGSDTSGQGGKAPPVGQLRSDAGMAEGAIRSGTPAEGVSKEIGYEREDKPNEKV</sequence>
<dbReference type="AlphaFoldDB" id="A0A6H1ZTN5"/>
<evidence type="ECO:0000256" key="1">
    <source>
        <dbReference type="SAM" id="MobiDB-lite"/>
    </source>
</evidence>
<feature type="region of interest" description="Disordered" evidence="1">
    <location>
        <begin position="55"/>
        <end position="112"/>
    </location>
</feature>
<feature type="compositionally biased region" description="Basic and acidic residues" evidence="1">
    <location>
        <begin position="96"/>
        <end position="112"/>
    </location>
</feature>
<protein>
    <submittedName>
        <fullName evidence="2">Uncharacterized protein</fullName>
    </submittedName>
</protein>
<evidence type="ECO:0000313" key="2">
    <source>
        <dbReference type="EMBL" id="QJA50878.1"/>
    </source>
</evidence>
<organism evidence="2">
    <name type="scientific">viral metagenome</name>
    <dbReference type="NCBI Taxonomy" id="1070528"/>
    <lineage>
        <taxon>unclassified sequences</taxon>
        <taxon>metagenomes</taxon>
        <taxon>organismal metagenomes</taxon>
    </lineage>
</organism>
<gene>
    <name evidence="2" type="ORF">TM448A01916_0011</name>
</gene>